<proteinExistence type="predicted"/>
<keyword evidence="2" id="KW-1185">Reference proteome</keyword>
<comment type="caution">
    <text evidence="1">The sequence shown here is derived from an EMBL/GenBank/DDBJ whole genome shotgun (WGS) entry which is preliminary data.</text>
</comment>
<name>A0ABN2PPP1_9ACTN</name>
<reference evidence="1 2" key="1">
    <citation type="journal article" date="2019" name="Int. J. Syst. Evol. Microbiol.">
        <title>The Global Catalogue of Microorganisms (GCM) 10K type strain sequencing project: providing services to taxonomists for standard genome sequencing and annotation.</title>
        <authorList>
            <consortium name="The Broad Institute Genomics Platform"/>
            <consortium name="The Broad Institute Genome Sequencing Center for Infectious Disease"/>
            <person name="Wu L."/>
            <person name="Ma J."/>
        </authorList>
    </citation>
    <scope>NUCLEOTIDE SEQUENCE [LARGE SCALE GENOMIC DNA]</scope>
    <source>
        <strain evidence="1 2">JCM 13581</strain>
    </source>
</reference>
<protein>
    <submittedName>
        <fullName evidence="1">Uncharacterized protein</fullName>
    </submittedName>
</protein>
<dbReference type="EMBL" id="BAAAMJ010000052">
    <property type="protein sequence ID" value="GAA1928260.1"/>
    <property type="molecule type" value="Genomic_DNA"/>
</dbReference>
<evidence type="ECO:0000313" key="2">
    <source>
        <dbReference type="Proteomes" id="UP001501303"/>
    </source>
</evidence>
<sequence>MISPVDLALARMSVARRPYTGRELDAAEARLAARIPGLMRGGPVAPPGAGEGPVRRGGGTPVAWMRRAGKDLTTLCRTVVEQDGALHHMAAFLGRRVPEPDGARVLGCVLQLAGREDGARFWWQFAAGAGDGPAAYCLHLHHLSLGEVGEAALWHQERDRDGGPGLVLRVLAGLRGERRPCLTAAAEAVVHYVPGAVQYVDEIELPLPEADFAERIEELAAGR</sequence>
<organism evidence="1 2">
    <name type="scientific">Streptomyces sodiiphilus</name>
    <dbReference type="NCBI Taxonomy" id="226217"/>
    <lineage>
        <taxon>Bacteria</taxon>
        <taxon>Bacillati</taxon>
        <taxon>Actinomycetota</taxon>
        <taxon>Actinomycetes</taxon>
        <taxon>Kitasatosporales</taxon>
        <taxon>Streptomycetaceae</taxon>
        <taxon>Streptomyces</taxon>
    </lineage>
</organism>
<gene>
    <name evidence="1" type="ORF">GCM10009716_40120</name>
</gene>
<accession>A0ABN2PPP1</accession>
<evidence type="ECO:0000313" key="1">
    <source>
        <dbReference type="EMBL" id="GAA1928260.1"/>
    </source>
</evidence>
<dbReference type="RefSeq" id="WP_344264665.1">
    <property type="nucleotide sequence ID" value="NZ_BAAAMJ010000052.1"/>
</dbReference>
<dbReference type="Proteomes" id="UP001501303">
    <property type="component" value="Unassembled WGS sequence"/>
</dbReference>